<evidence type="ECO:0000313" key="9">
    <source>
        <dbReference type="EMBL" id="SFT12736.1"/>
    </source>
</evidence>
<evidence type="ECO:0000313" key="10">
    <source>
        <dbReference type="Proteomes" id="UP000183209"/>
    </source>
</evidence>
<keyword evidence="5" id="KW-0998">Cell outer membrane</keyword>
<dbReference type="GO" id="GO:0009279">
    <property type="term" value="C:cell outer membrane"/>
    <property type="evidence" value="ECO:0007669"/>
    <property type="project" value="UniProtKB-SubCell"/>
</dbReference>
<dbReference type="AlphaFoldDB" id="A0A1I6VG62"/>
<dbReference type="InterPro" id="IPR012944">
    <property type="entry name" value="SusD_RagB_dom"/>
</dbReference>
<protein>
    <submittedName>
        <fullName evidence="9">SusD family protein</fullName>
    </submittedName>
</protein>
<comment type="similarity">
    <text evidence="2">Belongs to the SusD family.</text>
</comment>
<evidence type="ECO:0000256" key="3">
    <source>
        <dbReference type="ARBA" id="ARBA00022729"/>
    </source>
</evidence>
<proteinExistence type="inferred from homology"/>
<evidence type="ECO:0000256" key="6">
    <source>
        <dbReference type="SAM" id="SignalP"/>
    </source>
</evidence>
<dbReference type="InterPro" id="IPR033985">
    <property type="entry name" value="SusD-like_N"/>
</dbReference>
<keyword evidence="3 6" id="KW-0732">Signal</keyword>
<feature type="chain" id="PRO_5010158898" evidence="6">
    <location>
        <begin position="22"/>
        <end position="477"/>
    </location>
</feature>
<dbReference type="RefSeq" id="WP_074979985.1">
    <property type="nucleotide sequence ID" value="NZ_FPAG01000009.1"/>
</dbReference>
<evidence type="ECO:0000256" key="2">
    <source>
        <dbReference type="ARBA" id="ARBA00006275"/>
    </source>
</evidence>
<gene>
    <name evidence="9" type="ORF">SAMN04487906_3106</name>
</gene>
<comment type="subcellular location">
    <subcellularLocation>
        <location evidence="1">Cell outer membrane</location>
    </subcellularLocation>
</comment>
<reference evidence="9 10" key="1">
    <citation type="submission" date="2016-10" db="EMBL/GenBank/DDBJ databases">
        <authorList>
            <person name="de Groot N.N."/>
        </authorList>
    </citation>
    <scope>NUCLEOTIDE SEQUENCE [LARGE SCALE GENOMIC DNA]</scope>
    <source>
        <strain evidence="9 10">CGMCC 1.6114</strain>
    </source>
</reference>
<evidence type="ECO:0000259" key="8">
    <source>
        <dbReference type="Pfam" id="PF14322"/>
    </source>
</evidence>
<name>A0A1I6VG62_9FLAO</name>
<feature type="signal peptide" evidence="6">
    <location>
        <begin position="1"/>
        <end position="21"/>
    </location>
</feature>
<accession>A0A1I6VG62</accession>
<dbReference type="SUPFAM" id="SSF48452">
    <property type="entry name" value="TPR-like"/>
    <property type="match status" value="1"/>
</dbReference>
<dbReference type="EMBL" id="FPAG01000009">
    <property type="protein sequence ID" value="SFT12736.1"/>
    <property type="molecule type" value="Genomic_DNA"/>
</dbReference>
<keyword evidence="4" id="KW-0472">Membrane</keyword>
<dbReference type="Pfam" id="PF14322">
    <property type="entry name" value="SusD-like_3"/>
    <property type="match status" value="1"/>
</dbReference>
<feature type="domain" description="RagB/SusD" evidence="7">
    <location>
        <begin position="318"/>
        <end position="464"/>
    </location>
</feature>
<dbReference type="Proteomes" id="UP000183209">
    <property type="component" value="Unassembled WGS sequence"/>
</dbReference>
<feature type="domain" description="SusD-like N-terminal" evidence="8">
    <location>
        <begin position="19"/>
        <end position="227"/>
    </location>
</feature>
<dbReference type="InterPro" id="IPR011990">
    <property type="entry name" value="TPR-like_helical_dom_sf"/>
</dbReference>
<dbReference type="Gene3D" id="1.25.40.390">
    <property type="match status" value="1"/>
</dbReference>
<organism evidence="9 10">
    <name type="scientific">Zhouia amylolytica</name>
    <dbReference type="NCBI Taxonomy" id="376730"/>
    <lineage>
        <taxon>Bacteria</taxon>
        <taxon>Pseudomonadati</taxon>
        <taxon>Bacteroidota</taxon>
        <taxon>Flavobacteriia</taxon>
        <taxon>Flavobacteriales</taxon>
        <taxon>Flavobacteriaceae</taxon>
        <taxon>Zhouia</taxon>
    </lineage>
</organism>
<dbReference type="PROSITE" id="PS51257">
    <property type="entry name" value="PROKAR_LIPOPROTEIN"/>
    <property type="match status" value="1"/>
</dbReference>
<evidence type="ECO:0000256" key="4">
    <source>
        <dbReference type="ARBA" id="ARBA00023136"/>
    </source>
</evidence>
<dbReference type="Pfam" id="PF07980">
    <property type="entry name" value="SusD_RagB"/>
    <property type="match status" value="1"/>
</dbReference>
<dbReference type="OrthoDB" id="630434at2"/>
<evidence type="ECO:0000259" key="7">
    <source>
        <dbReference type="Pfam" id="PF07980"/>
    </source>
</evidence>
<sequence length="477" mass="55248">MKKLFLIIPIILLTFSCSDFLDEVDQDKLVPEKTDHYAAMLLQEFNWNYPIFLTVDHMTDNIVENPEALSSQKFSSKTTYTWQREIEIDEDGNENNSVNQTWGNIYEDIAISNYVIELIDDALGNQSEIDFVKGEAYFIRAFSYFNLLNLYGQPYNSSSADVALGIPVRDNIGVEEVYSRNTVNECYSQIEADLMSAIELITMSGIEKSIWHPNIAACNLLMSRVKLYQEKWDEAIDYSNKVIAEASLSRISVNVPFITEDNSELLYSYSTLRPLFGGDTEPYIANKELIDLYDDNDIRKEAFFTAIDNGTGKLYYMPRKYQRDTYTSLGYANFRVSEAYLNRAEAYAQKQDVENALNDIRSLHSARYSDASSVVYPGESSEVLAYVLQERRKELCFEDHHRWFDLRRMKNRPEIKHVYSLIEDNGTKLGTETYTLLPDDLNYTLPIPLKERQNNPLIRNNERYEKIPEINNEVIID</sequence>
<evidence type="ECO:0000256" key="5">
    <source>
        <dbReference type="ARBA" id="ARBA00023237"/>
    </source>
</evidence>
<evidence type="ECO:0000256" key="1">
    <source>
        <dbReference type="ARBA" id="ARBA00004442"/>
    </source>
</evidence>